<dbReference type="GO" id="GO:0005524">
    <property type="term" value="F:ATP binding"/>
    <property type="evidence" value="ECO:0007669"/>
    <property type="project" value="UniProtKB-KW"/>
</dbReference>
<dbReference type="SUPFAM" id="SSF52540">
    <property type="entry name" value="P-loop containing nucleoside triphosphate hydrolases"/>
    <property type="match status" value="1"/>
</dbReference>
<dbReference type="RefSeq" id="WP_197527070.1">
    <property type="nucleotide sequence ID" value="NZ_CP036291.1"/>
</dbReference>
<dbReference type="Pfam" id="PF00437">
    <property type="entry name" value="T2SSE"/>
    <property type="match status" value="1"/>
</dbReference>
<keyword evidence="6" id="KW-1185">Reference proteome</keyword>
<evidence type="ECO:0000313" key="6">
    <source>
        <dbReference type="Proteomes" id="UP000317429"/>
    </source>
</evidence>
<dbReference type="Proteomes" id="UP000317429">
    <property type="component" value="Chromosome"/>
</dbReference>
<dbReference type="GO" id="GO:0005886">
    <property type="term" value="C:plasma membrane"/>
    <property type="evidence" value="ECO:0007669"/>
    <property type="project" value="TreeGrafter"/>
</dbReference>
<dbReference type="InterPro" id="IPR001482">
    <property type="entry name" value="T2SS/T4SS_dom"/>
</dbReference>
<dbReference type="EMBL" id="CP036291">
    <property type="protein sequence ID" value="QDU91108.1"/>
    <property type="molecule type" value="Genomic_DNA"/>
</dbReference>
<dbReference type="GO" id="GO:0016887">
    <property type="term" value="F:ATP hydrolysis activity"/>
    <property type="evidence" value="ECO:0007669"/>
    <property type="project" value="TreeGrafter"/>
</dbReference>
<evidence type="ECO:0000259" key="4">
    <source>
        <dbReference type="SMART" id="SM00382"/>
    </source>
</evidence>
<dbReference type="Gene3D" id="3.30.450.90">
    <property type="match status" value="1"/>
</dbReference>
<evidence type="ECO:0000313" key="5">
    <source>
        <dbReference type="EMBL" id="QDU91108.1"/>
    </source>
</evidence>
<proteinExistence type="inferred from homology"/>
<name>A0A518DI02_9BACT</name>
<accession>A0A518DI02</accession>
<dbReference type="PANTHER" id="PTHR30258:SF2">
    <property type="entry name" value="COMG OPERON PROTEIN 1"/>
    <property type="match status" value="1"/>
</dbReference>
<evidence type="ECO:0000256" key="1">
    <source>
        <dbReference type="ARBA" id="ARBA00006611"/>
    </source>
</evidence>
<evidence type="ECO:0000256" key="3">
    <source>
        <dbReference type="ARBA" id="ARBA00022840"/>
    </source>
</evidence>
<evidence type="ECO:0000256" key="2">
    <source>
        <dbReference type="ARBA" id="ARBA00022741"/>
    </source>
</evidence>
<dbReference type="AlphaFoldDB" id="A0A518DI02"/>
<dbReference type="CDD" id="cd01129">
    <property type="entry name" value="PulE-GspE-like"/>
    <property type="match status" value="1"/>
</dbReference>
<keyword evidence="3" id="KW-0067">ATP-binding</keyword>
<dbReference type="KEGG" id="pnd:Pla175_45260"/>
<feature type="domain" description="AAA+ ATPase" evidence="4">
    <location>
        <begin position="162"/>
        <end position="307"/>
    </location>
</feature>
<dbReference type="InterPro" id="IPR003593">
    <property type="entry name" value="AAA+_ATPase"/>
</dbReference>
<reference evidence="5 6" key="1">
    <citation type="submission" date="2019-02" db="EMBL/GenBank/DDBJ databases">
        <title>Deep-cultivation of Planctomycetes and their phenomic and genomic characterization uncovers novel biology.</title>
        <authorList>
            <person name="Wiegand S."/>
            <person name="Jogler M."/>
            <person name="Boedeker C."/>
            <person name="Pinto D."/>
            <person name="Vollmers J."/>
            <person name="Rivas-Marin E."/>
            <person name="Kohn T."/>
            <person name="Peeters S.H."/>
            <person name="Heuer A."/>
            <person name="Rast P."/>
            <person name="Oberbeckmann S."/>
            <person name="Bunk B."/>
            <person name="Jeske O."/>
            <person name="Meyerdierks A."/>
            <person name="Storesund J.E."/>
            <person name="Kallscheuer N."/>
            <person name="Luecker S."/>
            <person name="Lage O.M."/>
            <person name="Pohl T."/>
            <person name="Merkel B.J."/>
            <person name="Hornburger P."/>
            <person name="Mueller R.-W."/>
            <person name="Bruemmer F."/>
            <person name="Labrenz M."/>
            <person name="Spormann A.M."/>
            <person name="Op den Camp H."/>
            <person name="Overmann J."/>
            <person name="Amann R."/>
            <person name="Jetten M.S.M."/>
            <person name="Mascher T."/>
            <person name="Medema M.H."/>
            <person name="Devos D.P."/>
            <person name="Kaster A.-K."/>
            <person name="Ovreas L."/>
            <person name="Rohde M."/>
            <person name="Galperin M.Y."/>
            <person name="Jogler C."/>
        </authorList>
    </citation>
    <scope>NUCLEOTIDE SEQUENCE [LARGE SCALE GENOMIC DNA]</scope>
    <source>
        <strain evidence="5 6">Pla175</strain>
    </source>
</reference>
<dbReference type="InterPro" id="IPR027417">
    <property type="entry name" value="P-loop_NTPase"/>
</dbReference>
<sequence>MHREAVSGPTGLESRLSELVAAAQGSPEPAPALVEGLLNETYALGASDLHLLPQRDGLHTLWRVDGVLHGAGVIAGPLAAAVVGRLKVLCELLTYETSRPQEGRLRDAPPGRQVRVSTFPTIHGEKVVARVLPLGDSGFDSIAALALPAEAAGVLSAALDQTSGAIVIVGPAGSGKTTTAYACLREVIRRTAGRRSVVTLEDPVEGEVAGAAQSQAAPHAGFDMPTALRSLLRQDPEVILVGEIRDPETARLAYQAAMTGQLVVTTFHASSVAEAVVRLLDMGTPPFVVRGATRAIVAQRLVRTQCACAEGGPRADCPQCHGVGLRGRAAIAEGLSVQQPAAATAIRESTDRTAVEAAAAAAGMTTLLESAEALLNAGAIDHAELVRVLGIEPPRG</sequence>
<dbReference type="PANTHER" id="PTHR30258">
    <property type="entry name" value="TYPE II SECRETION SYSTEM PROTEIN GSPE-RELATED"/>
    <property type="match status" value="1"/>
</dbReference>
<dbReference type="Gene3D" id="3.40.50.300">
    <property type="entry name" value="P-loop containing nucleotide triphosphate hydrolases"/>
    <property type="match status" value="1"/>
</dbReference>
<keyword evidence="2" id="KW-0547">Nucleotide-binding</keyword>
<protein>
    <submittedName>
        <fullName evidence="5">Type II secretion system protein E</fullName>
    </submittedName>
</protein>
<comment type="similarity">
    <text evidence="1">Belongs to the GSP E family.</text>
</comment>
<gene>
    <name evidence="5" type="primary">epsE_3</name>
    <name evidence="5" type="ORF">Pla175_45260</name>
</gene>
<dbReference type="SMART" id="SM00382">
    <property type="entry name" value="AAA"/>
    <property type="match status" value="1"/>
</dbReference>
<organism evidence="5 6">
    <name type="scientific">Pirellulimonas nuda</name>
    <dbReference type="NCBI Taxonomy" id="2528009"/>
    <lineage>
        <taxon>Bacteria</taxon>
        <taxon>Pseudomonadati</taxon>
        <taxon>Planctomycetota</taxon>
        <taxon>Planctomycetia</taxon>
        <taxon>Pirellulales</taxon>
        <taxon>Lacipirellulaceae</taxon>
        <taxon>Pirellulimonas</taxon>
    </lineage>
</organism>